<organism evidence="5 6">
    <name type="scientific">Branchiostoma lanceolatum</name>
    <name type="common">Common lancelet</name>
    <name type="synonym">Amphioxus lanceolatum</name>
    <dbReference type="NCBI Taxonomy" id="7740"/>
    <lineage>
        <taxon>Eukaryota</taxon>
        <taxon>Metazoa</taxon>
        <taxon>Chordata</taxon>
        <taxon>Cephalochordata</taxon>
        <taxon>Leptocardii</taxon>
        <taxon>Amphioxiformes</taxon>
        <taxon>Branchiostomatidae</taxon>
        <taxon>Branchiostoma</taxon>
    </lineage>
</organism>
<reference evidence="5" key="1">
    <citation type="submission" date="2022-01" db="EMBL/GenBank/DDBJ databases">
        <authorList>
            <person name="Braso-Vives M."/>
        </authorList>
    </citation>
    <scope>NUCLEOTIDE SEQUENCE</scope>
</reference>
<dbReference type="InterPro" id="IPR005135">
    <property type="entry name" value="Endo/exonuclease/phosphatase"/>
</dbReference>
<dbReference type="OrthoDB" id="407509at2759"/>
<protein>
    <submittedName>
        <fullName evidence="5">Hypp7584 protein</fullName>
    </submittedName>
</protein>
<evidence type="ECO:0000259" key="4">
    <source>
        <dbReference type="Pfam" id="PF03372"/>
    </source>
</evidence>
<feature type="domain" description="Reverse transcriptase" evidence="3">
    <location>
        <begin position="575"/>
        <end position="834"/>
    </location>
</feature>
<feature type="region of interest" description="Disordered" evidence="2">
    <location>
        <begin position="20"/>
        <end position="45"/>
    </location>
</feature>
<dbReference type="Gene3D" id="3.60.10.10">
    <property type="entry name" value="Endonuclease/exonuclease/phosphatase"/>
    <property type="match status" value="1"/>
</dbReference>
<feature type="coiled-coil region" evidence="1">
    <location>
        <begin position="398"/>
        <end position="426"/>
    </location>
</feature>
<gene>
    <name evidence="5" type="primary">Hypp7584</name>
    <name evidence="5" type="ORF">BLAG_LOCUS7192</name>
</gene>
<dbReference type="AlphaFoldDB" id="A0A8K0E8D0"/>
<evidence type="ECO:0000259" key="3">
    <source>
        <dbReference type="Pfam" id="PF00078"/>
    </source>
</evidence>
<keyword evidence="1" id="KW-0175">Coiled coil</keyword>
<dbReference type="InterPro" id="IPR043502">
    <property type="entry name" value="DNA/RNA_pol_sf"/>
</dbReference>
<keyword evidence="6" id="KW-1185">Reference proteome</keyword>
<dbReference type="SUPFAM" id="SSF56672">
    <property type="entry name" value="DNA/RNA polymerases"/>
    <property type="match status" value="1"/>
</dbReference>
<sequence>MASQYYTRVEVPNQTLCAELDSQDGVPPNPQGRGRLDYSSSRKSTGRMVNCRSTTTISTMNVRTIKEAQRREELSTNMALCDIDVLGIQEHRIVHEDDVRYESIHGNMLITTSANRNLAGAAVGGVGMLLSPKAYNSLAKVTPFNDRILIVNFQGNPATTIMVTYCPTNVADENIINEHYDNLRSAIRSIPAHNLLMIVGDFNARIGSEEARYTFHSETNRNGKMLLELSSEQDFIISSTRFQKKAGKLWTYMSPGGNKYQLDYILIRRKWQNSMLNVEAYNTFASVGSDHRIVSARVRLSLRKKKNEPRKKQYDWGALRRSKDLQDQFAIEVRNKFQPLQEETETATERYGRFITANEEAAEKTIPIKKREKRVRYSSDPRVTQARDEVNRSNEVFLQNTQEENRQKLKRARKALEETYTKVEEEDLLQKIKEVEKAHENCKHGQSWKLINEITNRRETKKSQLEGNSQKERVTNWYNHFKNLLGNPPDITCEDEDIPAVLENLDIKIGPFDREEYEKAKKSLVEGKSCGEDGIPPEVLKRCQDLDEVILDFCNKALLEGEKPAQWSTLNIVPIPKSGNLRLAGNYRGISLSSIVAKTFNRLILNRIRPALDMHLRRNQNGFRVGRSTVGHILALRRLIEGIKTYNLTAIITFIDFKKAFDTVHRGKMLKILKAYGIPDQLVEAIASMYQDTKAKVISPDGETELFDLYAGVLQGDTLAPYLFVIVVDYALRMAIDGREEELGLQIERRRSRRVGPKTVTDFDFADDIALISEAITQAQELLGCVESSVGKVGLCMNAGKTKFMAFNIPTPYCLKTSDGTALEEVKDFKYLGSRMESTEKDITARKAAAWQACNKLKKVWRSNLSRKLKVRLFLSTVEAVLLYGCEAWTITSKLEKQLDGCYTRLLRSALNIHWSQHITNKDLYAGLPKLSDKIRTRRLKFAGHCLRSKEEVADLVLWTPRHGKRRPGRPAATYIDTLKKDTGLEVDSLLQAMRDRATWTAITTRDRPVST</sequence>
<evidence type="ECO:0000256" key="1">
    <source>
        <dbReference type="SAM" id="Coils"/>
    </source>
</evidence>
<dbReference type="PANTHER" id="PTHR47027">
    <property type="entry name" value="REVERSE TRANSCRIPTASE DOMAIN-CONTAINING PROTEIN"/>
    <property type="match status" value="1"/>
</dbReference>
<feature type="domain" description="Endonuclease/exonuclease/phosphatase" evidence="4">
    <location>
        <begin position="61"/>
        <end position="272"/>
    </location>
</feature>
<dbReference type="InterPro" id="IPR036691">
    <property type="entry name" value="Endo/exonu/phosph_ase_sf"/>
</dbReference>
<evidence type="ECO:0000313" key="5">
    <source>
        <dbReference type="EMBL" id="CAH1244594.1"/>
    </source>
</evidence>
<dbReference type="Pfam" id="PF03372">
    <property type="entry name" value="Exo_endo_phos"/>
    <property type="match status" value="1"/>
</dbReference>
<dbReference type="Pfam" id="PF00078">
    <property type="entry name" value="RVT_1"/>
    <property type="match status" value="1"/>
</dbReference>
<accession>A0A8K0E8D0</accession>
<evidence type="ECO:0000256" key="2">
    <source>
        <dbReference type="SAM" id="MobiDB-lite"/>
    </source>
</evidence>
<proteinExistence type="predicted"/>
<dbReference type="CDD" id="cd01650">
    <property type="entry name" value="RT_nLTR_like"/>
    <property type="match status" value="1"/>
</dbReference>
<dbReference type="PANTHER" id="PTHR47027:SF27">
    <property type="entry name" value="REVERSE TRANSCRIPTASE DOMAIN-CONTAINING PROTEIN"/>
    <property type="match status" value="1"/>
</dbReference>
<dbReference type="EMBL" id="OV696699">
    <property type="protein sequence ID" value="CAH1244594.1"/>
    <property type="molecule type" value="Genomic_DNA"/>
</dbReference>
<dbReference type="Proteomes" id="UP000838412">
    <property type="component" value="Chromosome 14"/>
</dbReference>
<evidence type="ECO:0000313" key="6">
    <source>
        <dbReference type="Proteomes" id="UP000838412"/>
    </source>
</evidence>
<name>A0A8K0E8D0_BRALA</name>
<dbReference type="GO" id="GO:0003824">
    <property type="term" value="F:catalytic activity"/>
    <property type="evidence" value="ECO:0007669"/>
    <property type="project" value="InterPro"/>
</dbReference>
<dbReference type="CDD" id="cd09076">
    <property type="entry name" value="L1-EN"/>
    <property type="match status" value="1"/>
</dbReference>
<dbReference type="SUPFAM" id="SSF56219">
    <property type="entry name" value="DNase I-like"/>
    <property type="match status" value="1"/>
</dbReference>
<dbReference type="InterPro" id="IPR000477">
    <property type="entry name" value="RT_dom"/>
</dbReference>